<dbReference type="AlphaFoldDB" id="A0A0J9EKR1"/>
<gene>
    <name evidence="1" type="ORF">BDDG_11810</name>
</gene>
<reference evidence="1" key="1">
    <citation type="submission" date="2010-03" db="EMBL/GenBank/DDBJ databases">
        <title>Annotation of Blastomyces dermatitidis strain ATCC 18188.</title>
        <authorList>
            <consortium name="The Broad Institute Genome Sequencing Platform"/>
            <consortium name="Broad Institute Genome Sequencing Center for Infectious Disease."/>
            <person name="Cuomo C."/>
            <person name="Klein B."/>
            <person name="Sullivan T."/>
            <person name="Heitman J."/>
            <person name="Young S."/>
            <person name="Zeng Q."/>
            <person name="Gargeya S."/>
            <person name="Alvarado L."/>
            <person name="Berlin A.M."/>
            <person name="Chapman S.B."/>
            <person name="Chen Z."/>
            <person name="Freedman E."/>
            <person name="Gellesch M."/>
            <person name="Goldberg J."/>
            <person name="Griggs A."/>
            <person name="Gujja S."/>
            <person name="Heilman E."/>
            <person name="Heiman D."/>
            <person name="Howarth C."/>
            <person name="Mehta T."/>
            <person name="Neiman D."/>
            <person name="Pearson M."/>
            <person name="Roberts A."/>
            <person name="Saif S."/>
            <person name="Shea T."/>
            <person name="Shenoy N."/>
            <person name="Sisk P."/>
            <person name="Stolte C."/>
            <person name="Sykes S."/>
            <person name="White J."/>
            <person name="Yandava C."/>
            <person name="Haas B."/>
            <person name="Nusbaum C."/>
            <person name="Birren B."/>
        </authorList>
    </citation>
    <scope>NUCLEOTIDE SEQUENCE</scope>
    <source>
        <strain evidence="1">ATCC 18188</strain>
    </source>
</reference>
<dbReference type="EMBL" id="GG749413">
    <property type="protein sequence ID" value="KMW66953.1"/>
    <property type="molecule type" value="Genomic_DNA"/>
</dbReference>
<organism evidence="1">
    <name type="scientific">Ajellomyces dermatitidis (strain ATCC 18188 / CBS 674.68)</name>
    <name type="common">Blastomyces dermatitidis</name>
    <dbReference type="NCBI Taxonomy" id="653446"/>
    <lineage>
        <taxon>Eukaryota</taxon>
        <taxon>Fungi</taxon>
        <taxon>Dikarya</taxon>
        <taxon>Ascomycota</taxon>
        <taxon>Pezizomycotina</taxon>
        <taxon>Eurotiomycetes</taxon>
        <taxon>Eurotiomycetidae</taxon>
        <taxon>Onygenales</taxon>
        <taxon>Ajellomycetaceae</taxon>
        <taxon>Blastomyces</taxon>
    </lineage>
</organism>
<proteinExistence type="predicted"/>
<sequence>MARVDEVIPANFVTTTTTTDDDLIRPWMMLAPPDRISAVDTCISISSNKMPTSGGDGQDNKLGLGGLVGIAGLQPVIREIGGVRASTSAV</sequence>
<accession>A0A0J9EKR1</accession>
<dbReference type="Proteomes" id="UP000007802">
    <property type="component" value="Unassembled WGS sequence"/>
</dbReference>
<evidence type="ECO:0000313" key="1">
    <source>
        <dbReference type="EMBL" id="KMW66953.1"/>
    </source>
</evidence>
<protein>
    <submittedName>
        <fullName evidence="1">Uncharacterized protein</fullName>
    </submittedName>
</protein>
<name>A0A0J9EKR1_AJEDA</name>